<dbReference type="EMBL" id="AP017924">
    <property type="protein sequence ID" value="BAW18975.1"/>
    <property type="molecule type" value="Genomic_DNA"/>
</dbReference>
<dbReference type="KEGG" id="vg:40074685"/>
<accession>A0A1L7N0I9</accession>
<keyword evidence="2" id="KW-1185">Reference proteome</keyword>
<reference evidence="1 2" key="1">
    <citation type="submission" date="2016-12" db="EMBL/GenBank/DDBJ databases">
        <title>Characterization of two jumbo phages RP12 and RP31 infecting the phytopathogen Ralstonia solanacearum.</title>
        <authorList>
            <person name="Kawasaki T."/>
            <person name="Yoshikawa G."/>
            <person name="Ogata H."/>
            <person name="Yamada T."/>
        </authorList>
    </citation>
    <scope>NUCLEOTIDE SEQUENCE [LARGE SCALE GENOMIC DNA]</scope>
    <source>
        <strain evidence="1 2">RP12</strain>
    </source>
</reference>
<dbReference type="OrthoDB" id="8611at10239"/>
<evidence type="ECO:0000313" key="2">
    <source>
        <dbReference type="Proteomes" id="UP000222831"/>
    </source>
</evidence>
<proteinExistence type="predicted"/>
<sequence length="133" mass="15729">MAASTEYCIWSGIKKRCYNKNSRKYKDYGGRGITMCDEWRESFEAFYADMGPRPSLGHSIDRKNNDEGYSKENCRWATAEEQQNNKRSNLLHELDGILKTLTQWCRELEMNYHTIYQRIYVQGMSFEEAIVTK</sequence>
<dbReference type="RefSeq" id="YP_009598694.1">
    <property type="nucleotide sequence ID" value="NC_041911.1"/>
</dbReference>
<dbReference type="Proteomes" id="UP000222831">
    <property type="component" value="Segment"/>
</dbReference>
<organism evidence="1 2">
    <name type="scientific">Ralstonia phage RP12</name>
    <dbReference type="NCBI Taxonomy" id="1923889"/>
    <lineage>
        <taxon>Viruses</taxon>
        <taxon>Duplodnaviria</taxon>
        <taxon>Heunggongvirae</taxon>
        <taxon>Uroviricota</taxon>
        <taxon>Caudoviricetes</taxon>
        <taxon>Chimalliviridae</taxon>
        <taxon>Ripduovirus</taxon>
        <taxon>Ripduovirus RP12</taxon>
    </lineage>
</organism>
<evidence type="ECO:0000313" key="1">
    <source>
        <dbReference type="EMBL" id="BAW18975.1"/>
    </source>
</evidence>
<name>A0A1L7N0I9_9CAUD</name>
<protein>
    <submittedName>
        <fullName evidence="1">Uncharacterized protein</fullName>
    </submittedName>
</protein>
<dbReference type="GeneID" id="40074685"/>